<dbReference type="EMBL" id="SJPT01000014">
    <property type="protein sequence ID" value="TWU17174.1"/>
    <property type="molecule type" value="Genomic_DNA"/>
</dbReference>
<name>A0A5C6C1T3_9BACT</name>
<dbReference type="RefSeq" id="WP_146597271.1">
    <property type="nucleotide sequence ID" value="NZ_SJPT01000014.1"/>
</dbReference>
<evidence type="ECO:0008006" key="3">
    <source>
        <dbReference type="Google" id="ProtNLM"/>
    </source>
</evidence>
<organism evidence="1 2">
    <name type="scientific">Novipirellula galeiformis</name>
    <dbReference type="NCBI Taxonomy" id="2528004"/>
    <lineage>
        <taxon>Bacteria</taxon>
        <taxon>Pseudomonadati</taxon>
        <taxon>Planctomycetota</taxon>
        <taxon>Planctomycetia</taxon>
        <taxon>Pirellulales</taxon>
        <taxon>Pirellulaceae</taxon>
        <taxon>Novipirellula</taxon>
    </lineage>
</organism>
<protein>
    <recommendedName>
        <fullName evidence="3">Transposase DDE domain-containing protein</fullName>
    </recommendedName>
</protein>
<evidence type="ECO:0000313" key="2">
    <source>
        <dbReference type="Proteomes" id="UP000316304"/>
    </source>
</evidence>
<reference evidence="1 2" key="1">
    <citation type="submission" date="2019-02" db="EMBL/GenBank/DDBJ databases">
        <title>Deep-cultivation of Planctomycetes and their phenomic and genomic characterization uncovers novel biology.</title>
        <authorList>
            <person name="Wiegand S."/>
            <person name="Jogler M."/>
            <person name="Boedeker C."/>
            <person name="Pinto D."/>
            <person name="Vollmers J."/>
            <person name="Rivas-Marin E."/>
            <person name="Kohn T."/>
            <person name="Peeters S.H."/>
            <person name="Heuer A."/>
            <person name="Rast P."/>
            <person name="Oberbeckmann S."/>
            <person name="Bunk B."/>
            <person name="Jeske O."/>
            <person name="Meyerdierks A."/>
            <person name="Storesund J.E."/>
            <person name="Kallscheuer N."/>
            <person name="Luecker S."/>
            <person name="Lage O.M."/>
            <person name="Pohl T."/>
            <person name="Merkel B.J."/>
            <person name="Hornburger P."/>
            <person name="Mueller R.-W."/>
            <person name="Bruemmer F."/>
            <person name="Labrenz M."/>
            <person name="Spormann A.M."/>
            <person name="Op Den Camp H."/>
            <person name="Overmann J."/>
            <person name="Amann R."/>
            <person name="Jetten M.S.M."/>
            <person name="Mascher T."/>
            <person name="Medema M.H."/>
            <person name="Devos D.P."/>
            <person name="Kaster A.-K."/>
            <person name="Ovreas L."/>
            <person name="Rohde M."/>
            <person name="Galperin M.Y."/>
            <person name="Jogler C."/>
        </authorList>
    </citation>
    <scope>NUCLEOTIDE SEQUENCE [LARGE SCALE GENOMIC DNA]</scope>
    <source>
        <strain evidence="1 2">Pla52o</strain>
    </source>
</reference>
<evidence type="ECO:0000313" key="1">
    <source>
        <dbReference type="EMBL" id="TWU17174.1"/>
    </source>
</evidence>
<comment type="caution">
    <text evidence="1">The sequence shown here is derived from an EMBL/GenBank/DDBJ whole genome shotgun (WGS) entry which is preliminary data.</text>
</comment>
<dbReference type="AlphaFoldDB" id="A0A5C6C1T3"/>
<accession>A0A5C6C1T3</accession>
<keyword evidence="2" id="KW-1185">Reference proteome</keyword>
<sequence>MVRKEIHCHMIAYNVVRCVMFASALRFKLCLSRLSFTDAMQTVEEFAASLRLGSGATLSSGAICWR</sequence>
<proteinExistence type="predicted"/>
<gene>
    <name evidence="1" type="ORF">Pla52o_53490</name>
</gene>
<dbReference type="OrthoDB" id="290018at2"/>
<dbReference type="Proteomes" id="UP000316304">
    <property type="component" value="Unassembled WGS sequence"/>
</dbReference>